<evidence type="ECO:0000313" key="2">
    <source>
        <dbReference type="EMBL" id="KKU21788.1"/>
    </source>
</evidence>
<dbReference type="Proteomes" id="UP000034107">
    <property type="component" value="Unassembled WGS sequence"/>
</dbReference>
<reference evidence="2 3" key="1">
    <citation type="journal article" date="2015" name="Nature">
        <title>rRNA introns, odd ribosomes, and small enigmatic genomes across a large radiation of phyla.</title>
        <authorList>
            <person name="Brown C.T."/>
            <person name="Hug L.A."/>
            <person name="Thomas B.C."/>
            <person name="Sharon I."/>
            <person name="Castelle C.J."/>
            <person name="Singh A."/>
            <person name="Wilkins M.J."/>
            <person name="Williams K.H."/>
            <person name="Banfield J.F."/>
        </authorList>
    </citation>
    <scope>NUCLEOTIDE SEQUENCE [LARGE SCALE GENOMIC DNA]</scope>
</reference>
<keyword evidence="1" id="KW-0472">Membrane</keyword>
<sequence>MPLEIPHLYFTCFVKFPSSPTHAKLQVMVPKFLSIILSTFLFIFSTVTTTKAFCYPAITGGCGLNVACPDGTCCTDVAECRLPVTCTTVSGGTGINSAIGCINVSSLSGFTGWLLTWGIGVAGGIALLLILYSAFLITTSAGDPKKLQAGQEQLTSAVTGLVLVIFSIFILKVIGVDIFKLPGFLP</sequence>
<feature type="transmembrane region" description="Helical" evidence="1">
    <location>
        <begin position="28"/>
        <end position="47"/>
    </location>
</feature>
<gene>
    <name evidence="2" type="ORF">UX31_C0012G0024</name>
</gene>
<evidence type="ECO:0008006" key="4">
    <source>
        <dbReference type="Google" id="ProtNLM"/>
    </source>
</evidence>
<dbReference type="AlphaFoldDB" id="A0A0G1QVF6"/>
<name>A0A0G1QVF6_9BACT</name>
<keyword evidence="1" id="KW-1133">Transmembrane helix</keyword>
<evidence type="ECO:0000313" key="3">
    <source>
        <dbReference type="Proteomes" id="UP000034107"/>
    </source>
</evidence>
<evidence type="ECO:0000256" key="1">
    <source>
        <dbReference type="SAM" id="Phobius"/>
    </source>
</evidence>
<organism evidence="2 3">
    <name type="scientific">Candidatus Nomurabacteria bacterium GW2011_GWA1_46_11</name>
    <dbReference type="NCBI Taxonomy" id="1618732"/>
    <lineage>
        <taxon>Bacteria</taxon>
        <taxon>Candidatus Nomuraibacteriota</taxon>
    </lineage>
</organism>
<feature type="transmembrane region" description="Helical" evidence="1">
    <location>
        <begin position="158"/>
        <end position="179"/>
    </location>
</feature>
<proteinExistence type="predicted"/>
<comment type="caution">
    <text evidence="2">The sequence shown here is derived from an EMBL/GenBank/DDBJ whole genome shotgun (WGS) entry which is preliminary data.</text>
</comment>
<dbReference type="EMBL" id="LCLS01000012">
    <property type="protein sequence ID" value="KKU21788.1"/>
    <property type="molecule type" value="Genomic_DNA"/>
</dbReference>
<protein>
    <recommendedName>
        <fullName evidence="4">Transmembrane protein</fullName>
    </recommendedName>
</protein>
<keyword evidence="1" id="KW-0812">Transmembrane</keyword>
<feature type="transmembrane region" description="Helical" evidence="1">
    <location>
        <begin position="114"/>
        <end position="137"/>
    </location>
</feature>
<accession>A0A0G1QVF6</accession>